<dbReference type="Proteomes" id="UP000253083">
    <property type="component" value="Unassembled WGS sequence"/>
</dbReference>
<keyword evidence="3" id="KW-1185">Reference proteome</keyword>
<dbReference type="RefSeq" id="WP_113956060.1">
    <property type="nucleotide sequence ID" value="NZ_QNRT01000019.1"/>
</dbReference>
<organism evidence="2 3">
    <name type="scientific">Arenicella xantha</name>
    <dbReference type="NCBI Taxonomy" id="644221"/>
    <lineage>
        <taxon>Bacteria</taxon>
        <taxon>Pseudomonadati</taxon>
        <taxon>Pseudomonadota</taxon>
        <taxon>Gammaproteobacteria</taxon>
        <taxon>Arenicellales</taxon>
        <taxon>Arenicellaceae</taxon>
        <taxon>Arenicella</taxon>
    </lineage>
</organism>
<protein>
    <submittedName>
        <fullName evidence="2">Uncharacterized protein</fullName>
    </submittedName>
</protein>
<dbReference type="EMBL" id="QNRT01000019">
    <property type="protein sequence ID" value="RBP45467.1"/>
    <property type="molecule type" value="Genomic_DNA"/>
</dbReference>
<evidence type="ECO:0000313" key="2">
    <source>
        <dbReference type="EMBL" id="RBP45467.1"/>
    </source>
</evidence>
<reference evidence="2 3" key="1">
    <citation type="submission" date="2018-06" db="EMBL/GenBank/DDBJ databases">
        <title>Genomic Encyclopedia of Type Strains, Phase IV (KMG-IV): sequencing the most valuable type-strain genomes for metagenomic binning, comparative biology and taxonomic classification.</title>
        <authorList>
            <person name="Goeker M."/>
        </authorList>
    </citation>
    <scope>NUCLEOTIDE SEQUENCE [LARGE SCALE GENOMIC DNA]</scope>
    <source>
        <strain evidence="2 3">DSM 24032</strain>
    </source>
</reference>
<comment type="caution">
    <text evidence="2">The sequence shown here is derived from an EMBL/GenBank/DDBJ whole genome shotgun (WGS) entry which is preliminary data.</text>
</comment>
<keyword evidence="1" id="KW-0812">Transmembrane</keyword>
<feature type="transmembrane region" description="Helical" evidence="1">
    <location>
        <begin position="95"/>
        <end position="113"/>
    </location>
</feature>
<sequence length="117" mass="12496">MKLMHDSVRNSAIASLYPGAIAAVPGTIFMGVWALALGAGYASVYFLIYLLVGWVLKRSNFNKSIIAHGALSALIPFIVMFIGLTLFTVGDSVETSLIFSFLGLVGGLYLGYLNKTS</sequence>
<evidence type="ECO:0000313" key="3">
    <source>
        <dbReference type="Proteomes" id="UP000253083"/>
    </source>
</evidence>
<keyword evidence="1" id="KW-1133">Transmembrane helix</keyword>
<keyword evidence="1" id="KW-0472">Membrane</keyword>
<gene>
    <name evidence="2" type="ORF">DFR28_1194</name>
</gene>
<feature type="transmembrane region" description="Helical" evidence="1">
    <location>
        <begin position="12"/>
        <end position="33"/>
    </location>
</feature>
<proteinExistence type="predicted"/>
<feature type="transmembrane region" description="Helical" evidence="1">
    <location>
        <begin position="39"/>
        <end position="56"/>
    </location>
</feature>
<name>A0A395JE89_9GAMM</name>
<accession>A0A395JE89</accession>
<dbReference type="InParanoid" id="A0A395JE89"/>
<evidence type="ECO:0000256" key="1">
    <source>
        <dbReference type="SAM" id="Phobius"/>
    </source>
</evidence>
<feature type="transmembrane region" description="Helical" evidence="1">
    <location>
        <begin position="68"/>
        <end position="89"/>
    </location>
</feature>
<dbReference type="AlphaFoldDB" id="A0A395JE89"/>